<sequence length="114" mass="12131">MTGSDTTIDPVTLWIVIIGLGLGSFLLRFVFIGLVGSRAMPAWLLRHLRYTAVAMLPALVTPLVIWPAATDGELDLPRLASAMVALVLGLITKNVLISITGGAVTLYALLYLLA</sequence>
<keyword evidence="1" id="KW-0472">Membrane</keyword>
<evidence type="ECO:0000313" key="2">
    <source>
        <dbReference type="EMBL" id="PJE34389.1"/>
    </source>
</evidence>
<accession>A0A2M8IV40</accession>
<comment type="caution">
    <text evidence="2">The sequence shown here is derived from an EMBL/GenBank/DDBJ whole genome shotgun (WGS) entry which is preliminary data.</text>
</comment>
<protein>
    <submittedName>
        <fullName evidence="2">AzlD domain-containing protein</fullName>
    </submittedName>
</protein>
<keyword evidence="3" id="KW-1185">Reference proteome</keyword>
<dbReference type="InterPro" id="IPR008407">
    <property type="entry name" value="Brnchd-chn_aa_trnsp_AzlD"/>
</dbReference>
<evidence type="ECO:0000313" key="3">
    <source>
        <dbReference type="Proteomes" id="UP000231553"/>
    </source>
</evidence>
<organism evidence="2 3">
    <name type="scientific">Pseudooceanicola lipolyticus</name>
    <dbReference type="NCBI Taxonomy" id="2029104"/>
    <lineage>
        <taxon>Bacteria</taxon>
        <taxon>Pseudomonadati</taxon>
        <taxon>Pseudomonadota</taxon>
        <taxon>Alphaproteobacteria</taxon>
        <taxon>Rhodobacterales</taxon>
        <taxon>Paracoccaceae</taxon>
        <taxon>Pseudooceanicola</taxon>
    </lineage>
</organism>
<dbReference type="Proteomes" id="UP000231553">
    <property type="component" value="Unassembled WGS sequence"/>
</dbReference>
<reference evidence="2 3" key="1">
    <citation type="journal article" date="2018" name="Int. J. Syst. Evol. Microbiol.">
        <title>Pseudooceanicola lipolyticus sp. nov., a marine alphaproteobacterium, reclassification of Oceanicola flagellatus as Pseudooceanicola flagellatus comb. nov. and emended description of the genus Pseudooceanicola.</title>
        <authorList>
            <person name="Huang M.-M."/>
            <person name="Guo L.-L."/>
            <person name="Wu Y.-H."/>
            <person name="Lai Q.-L."/>
            <person name="Shao Z.-Z."/>
            <person name="Wang C.-S."/>
            <person name="Wu M."/>
            <person name="Xu X.-W."/>
        </authorList>
    </citation>
    <scope>NUCLEOTIDE SEQUENCE [LARGE SCALE GENOMIC DNA]</scope>
    <source>
        <strain evidence="2 3">157</strain>
    </source>
</reference>
<name>A0A2M8IV40_9RHOB</name>
<evidence type="ECO:0000256" key="1">
    <source>
        <dbReference type="SAM" id="Phobius"/>
    </source>
</evidence>
<gene>
    <name evidence="2" type="ORF">CVM52_22495</name>
</gene>
<feature type="transmembrane region" description="Helical" evidence="1">
    <location>
        <begin position="48"/>
        <end position="68"/>
    </location>
</feature>
<dbReference type="Pfam" id="PF05437">
    <property type="entry name" value="AzlD"/>
    <property type="match status" value="1"/>
</dbReference>
<proteinExistence type="predicted"/>
<keyword evidence="1" id="KW-1133">Transmembrane helix</keyword>
<keyword evidence="1" id="KW-0812">Transmembrane</keyword>
<dbReference type="AlphaFoldDB" id="A0A2M8IV40"/>
<dbReference type="RefSeq" id="WP_100164612.1">
    <property type="nucleotide sequence ID" value="NZ_PGTB01000188.1"/>
</dbReference>
<feature type="transmembrane region" description="Helical" evidence="1">
    <location>
        <begin position="80"/>
        <end position="113"/>
    </location>
</feature>
<dbReference type="OrthoDB" id="6119856at2"/>
<dbReference type="EMBL" id="PGTB01000188">
    <property type="protein sequence ID" value="PJE34389.1"/>
    <property type="molecule type" value="Genomic_DNA"/>
</dbReference>
<feature type="transmembrane region" description="Helical" evidence="1">
    <location>
        <begin position="12"/>
        <end position="36"/>
    </location>
</feature>